<evidence type="ECO:0000256" key="1">
    <source>
        <dbReference type="SAM" id="MobiDB-lite"/>
    </source>
</evidence>
<dbReference type="EMBL" id="SRLO01001671">
    <property type="protein sequence ID" value="TNN36019.1"/>
    <property type="molecule type" value="Genomic_DNA"/>
</dbReference>
<proteinExistence type="predicted"/>
<keyword evidence="3" id="KW-1185">Reference proteome</keyword>
<accession>A0A4Z2F4F5</accession>
<dbReference type="AlphaFoldDB" id="A0A4Z2F4F5"/>
<evidence type="ECO:0000313" key="3">
    <source>
        <dbReference type="Proteomes" id="UP000314294"/>
    </source>
</evidence>
<comment type="caution">
    <text evidence="2">The sequence shown here is derived from an EMBL/GenBank/DDBJ whole genome shotgun (WGS) entry which is preliminary data.</text>
</comment>
<dbReference type="Proteomes" id="UP000314294">
    <property type="component" value="Unassembled WGS sequence"/>
</dbReference>
<protein>
    <submittedName>
        <fullName evidence="2">Uncharacterized protein</fullName>
    </submittedName>
</protein>
<reference evidence="2 3" key="1">
    <citation type="submission" date="2019-03" db="EMBL/GenBank/DDBJ databases">
        <title>First draft genome of Liparis tanakae, snailfish: a comprehensive survey of snailfish specific genes.</title>
        <authorList>
            <person name="Kim W."/>
            <person name="Song I."/>
            <person name="Jeong J.-H."/>
            <person name="Kim D."/>
            <person name="Kim S."/>
            <person name="Ryu S."/>
            <person name="Song J.Y."/>
            <person name="Lee S.K."/>
        </authorList>
    </citation>
    <scope>NUCLEOTIDE SEQUENCE [LARGE SCALE GENOMIC DNA]</scope>
    <source>
        <tissue evidence="2">Muscle</tissue>
    </source>
</reference>
<name>A0A4Z2F4F5_9TELE</name>
<feature type="compositionally biased region" description="Basic residues" evidence="1">
    <location>
        <begin position="20"/>
        <end position="29"/>
    </location>
</feature>
<evidence type="ECO:0000313" key="2">
    <source>
        <dbReference type="EMBL" id="TNN36019.1"/>
    </source>
</evidence>
<feature type="region of interest" description="Disordered" evidence="1">
    <location>
        <begin position="16"/>
        <end position="35"/>
    </location>
</feature>
<gene>
    <name evidence="2" type="ORF">EYF80_053815</name>
</gene>
<sequence>MTVLYTVRPPARAREIPFPKRVREKHKYPTKQNSGRFWNPCRTHFLGLKNRKCPGKTGRLVTLTSLTSSLKGLFTRVFTNPLHAPPPPAATGPNSETKQDTQVYWSIHILNEVSNNF</sequence>
<organism evidence="2 3">
    <name type="scientific">Liparis tanakae</name>
    <name type="common">Tanaka's snailfish</name>
    <dbReference type="NCBI Taxonomy" id="230148"/>
    <lineage>
        <taxon>Eukaryota</taxon>
        <taxon>Metazoa</taxon>
        <taxon>Chordata</taxon>
        <taxon>Craniata</taxon>
        <taxon>Vertebrata</taxon>
        <taxon>Euteleostomi</taxon>
        <taxon>Actinopterygii</taxon>
        <taxon>Neopterygii</taxon>
        <taxon>Teleostei</taxon>
        <taxon>Neoteleostei</taxon>
        <taxon>Acanthomorphata</taxon>
        <taxon>Eupercaria</taxon>
        <taxon>Perciformes</taxon>
        <taxon>Cottioidei</taxon>
        <taxon>Cottales</taxon>
        <taxon>Liparidae</taxon>
        <taxon>Liparis</taxon>
    </lineage>
</organism>